<protein>
    <recommendedName>
        <fullName evidence="6">Charged multivesicular body protein 5</fullName>
    </recommendedName>
</protein>
<evidence type="ECO:0000256" key="2">
    <source>
        <dbReference type="ARBA" id="ARBA00023054"/>
    </source>
</evidence>
<name>A0A3M7KU02_AUXPR</name>
<reference evidence="5" key="1">
    <citation type="journal article" date="2018" name="Algal Res.">
        <title>Characterization of plant carbon substrate utilization by Auxenochlorella protothecoides.</title>
        <authorList>
            <person name="Vogler B.W."/>
            <person name="Starkenburg S.R."/>
            <person name="Sudasinghe N."/>
            <person name="Schambach J.Y."/>
            <person name="Rollin J.A."/>
            <person name="Pattathil S."/>
            <person name="Barry A.N."/>
        </authorList>
    </citation>
    <scope>NUCLEOTIDE SEQUENCE [LARGE SCALE GENOMIC DNA]</scope>
    <source>
        <strain evidence="5">UTEX 25</strain>
    </source>
</reference>
<organism evidence="4 5">
    <name type="scientific">Auxenochlorella protothecoides</name>
    <name type="common">Green microalga</name>
    <name type="synonym">Chlorella protothecoides</name>
    <dbReference type="NCBI Taxonomy" id="3075"/>
    <lineage>
        <taxon>Eukaryota</taxon>
        <taxon>Viridiplantae</taxon>
        <taxon>Chlorophyta</taxon>
        <taxon>core chlorophytes</taxon>
        <taxon>Trebouxiophyceae</taxon>
        <taxon>Chlorellales</taxon>
        <taxon>Chlorellaceae</taxon>
        <taxon>Auxenochlorella</taxon>
    </lineage>
</organism>
<dbReference type="PANTHER" id="PTHR22761:SF12">
    <property type="entry name" value="CHARGED MULTIVESICULAR BODY PROTEIN 5"/>
    <property type="match status" value="1"/>
</dbReference>
<keyword evidence="2" id="KW-0175">Coiled coil</keyword>
<comment type="caution">
    <text evidence="4">The sequence shown here is derived from an EMBL/GenBank/DDBJ whole genome shotgun (WGS) entry which is preliminary data.</text>
</comment>
<dbReference type="Proteomes" id="UP000279271">
    <property type="component" value="Unassembled WGS sequence"/>
</dbReference>
<sequence>MKRIFGRKEKVPPPSLDQATDKLNTRGDTIDEKIRKLDAELVKHRENIKRTRPGPAQEAAKRRALTVLKQKKLYESQRDQLYNQQYNIEQTSFAIQSMQDSVHTVQAMAVRRVVARGVMTWRGAASGAAGKELKQTMKHKDLRIENIESMQDSMQDLLDMQHEITEALGANYATPDDIDESELMGELDALEDELTMESEAGGSVPAYLREPDLPAAPTAQAAGAEGTDSFGLPAVPAMPQRT</sequence>
<dbReference type="Gene3D" id="1.10.287.1060">
    <property type="entry name" value="ESAT-6-like"/>
    <property type="match status" value="1"/>
</dbReference>
<evidence type="ECO:0000256" key="1">
    <source>
        <dbReference type="ARBA" id="ARBA00006190"/>
    </source>
</evidence>
<comment type="similarity">
    <text evidence="1">Belongs to the SNF7 family.</text>
</comment>
<accession>A0A3M7KU02</accession>
<dbReference type="GO" id="GO:0032511">
    <property type="term" value="P:late endosome to vacuole transport via multivesicular body sorting pathway"/>
    <property type="evidence" value="ECO:0007669"/>
    <property type="project" value="TreeGrafter"/>
</dbReference>
<gene>
    <name evidence="4" type="ORF">APUTEX25_004827</name>
</gene>
<evidence type="ECO:0000256" key="3">
    <source>
        <dbReference type="SAM" id="MobiDB-lite"/>
    </source>
</evidence>
<evidence type="ECO:0008006" key="6">
    <source>
        <dbReference type="Google" id="ProtNLM"/>
    </source>
</evidence>
<dbReference type="Gene3D" id="6.10.250.1710">
    <property type="match status" value="1"/>
</dbReference>
<evidence type="ECO:0000313" key="5">
    <source>
        <dbReference type="Proteomes" id="UP000279271"/>
    </source>
</evidence>
<proteinExistence type="inferred from homology"/>
<feature type="compositionally biased region" description="Low complexity" evidence="3">
    <location>
        <begin position="215"/>
        <end position="227"/>
    </location>
</feature>
<dbReference type="GO" id="GO:0006900">
    <property type="term" value="P:vesicle budding from membrane"/>
    <property type="evidence" value="ECO:0007669"/>
    <property type="project" value="TreeGrafter"/>
</dbReference>
<dbReference type="GO" id="GO:0005771">
    <property type="term" value="C:multivesicular body"/>
    <property type="evidence" value="ECO:0007669"/>
    <property type="project" value="TreeGrafter"/>
</dbReference>
<dbReference type="EMBL" id="QOKY01000198">
    <property type="protein sequence ID" value="RMZ53339.1"/>
    <property type="molecule type" value="Genomic_DNA"/>
</dbReference>
<dbReference type="InterPro" id="IPR005024">
    <property type="entry name" value="Snf7_fam"/>
</dbReference>
<feature type="compositionally biased region" description="Basic and acidic residues" evidence="3">
    <location>
        <begin position="1"/>
        <end position="11"/>
    </location>
</feature>
<dbReference type="AlphaFoldDB" id="A0A3M7KU02"/>
<dbReference type="Pfam" id="PF03357">
    <property type="entry name" value="Snf7"/>
    <property type="match status" value="2"/>
</dbReference>
<feature type="region of interest" description="Disordered" evidence="3">
    <location>
        <begin position="1"/>
        <end position="24"/>
    </location>
</feature>
<dbReference type="PANTHER" id="PTHR22761">
    <property type="entry name" value="CHARGED MULTIVESICULAR BODY PROTEIN"/>
    <property type="match status" value="1"/>
</dbReference>
<feature type="region of interest" description="Disordered" evidence="3">
    <location>
        <begin position="196"/>
        <end position="242"/>
    </location>
</feature>
<evidence type="ECO:0000313" key="4">
    <source>
        <dbReference type="EMBL" id="RMZ53339.1"/>
    </source>
</evidence>